<feature type="domain" description="HNH nuclease" evidence="1">
    <location>
        <begin position="23"/>
        <end position="85"/>
    </location>
</feature>
<dbReference type="InterPro" id="IPR003615">
    <property type="entry name" value="HNH_nuc"/>
</dbReference>
<keyword evidence="2" id="KW-0255">Endonuclease</keyword>
<evidence type="ECO:0000259" key="1">
    <source>
        <dbReference type="SMART" id="SM00507"/>
    </source>
</evidence>
<keyword evidence="2" id="KW-0540">Nuclease</keyword>
<accession>A0A8S5TIK5</accession>
<proteinExistence type="predicted"/>
<name>A0A8S5TIK5_9CAUD</name>
<keyword evidence="2" id="KW-0378">Hydrolase</keyword>
<dbReference type="GO" id="GO:0008270">
    <property type="term" value="F:zinc ion binding"/>
    <property type="evidence" value="ECO:0007669"/>
    <property type="project" value="InterPro"/>
</dbReference>
<dbReference type="EMBL" id="BK032825">
    <property type="protein sequence ID" value="DAF62618.1"/>
    <property type="molecule type" value="Genomic_DNA"/>
</dbReference>
<sequence length="116" mass="13843">MQVDIKHKNPYYRALINSTRWRKLRNAYLTEHPLCERCLKNGRTEVAKEVHHIDPIESHCEDRIEMTRLAYDPNNIMAVCSRCHGELHKELSTRSKDAITARCKDKAERFKRKYFN</sequence>
<dbReference type="GO" id="GO:0003676">
    <property type="term" value="F:nucleic acid binding"/>
    <property type="evidence" value="ECO:0007669"/>
    <property type="project" value="InterPro"/>
</dbReference>
<organism evidence="2">
    <name type="scientific">Siphoviridae sp. ctTfn5</name>
    <dbReference type="NCBI Taxonomy" id="2827878"/>
    <lineage>
        <taxon>Viruses</taxon>
        <taxon>Duplodnaviria</taxon>
        <taxon>Heunggongvirae</taxon>
        <taxon>Uroviricota</taxon>
        <taxon>Caudoviricetes</taxon>
    </lineage>
</organism>
<dbReference type="SMART" id="SM00507">
    <property type="entry name" value="HNHc"/>
    <property type="match status" value="1"/>
</dbReference>
<protein>
    <submittedName>
        <fullName evidence="2">HNH endonuclease</fullName>
    </submittedName>
</protein>
<dbReference type="GO" id="GO:0004519">
    <property type="term" value="F:endonuclease activity"/>
    <property type="evidence" value="ECO:0007669"/>
    <property type="project" value="UniProtKB-KW"/>
</dbReference>
<reference evidence="2" key="1">
    <citation type="journal article" date="2021" name="Proc. Natl. Acad. Sci. U.S.A.">
        <title>A Catalog of Tens of Thousands of Viruses from Human Metagenomes Reveals Hidden Associations with Chronic Diseases.</title>
        <authorList>
            <person name="Tisza M.J."/>
            <person name="Buck C.B."/>
        </authorList>
    </citation>
    <scope>NUCLEOTIDE SEQUENCE</scope>
    <source>
        <strain evidence="2">CtTfn5</strain>
    </source>
</reference>
<evidence type="ECO:0000313" key="2">
    <source>
        <dbReference type="EMBL" id="DAF62618.1"/>
    </source>
</evidence>
<dbReference type="InterPro" id="IPR002711">
    <property type="entry name" value="HNH"/>
</dbReference>
<dbReference type="Pfam" id="PF01844">
    <property type="entry name" value="HNH"/>
    <property type="match status" value="1"/>
</dbReference>
<dbReference type="CDD" id="cd00085">
    <property type="entry name" value="HNHc"/>
    <property type="match status" value="1"/>
</dbReference>